<reference evidence="2 3" key="1">
    <citation type="journal article" date="2010" name="Stand. Genomic Sci.">
        <title>Complete genome sequence of Haliangium ochraceum type strain (SMP-2).</title>
        <authorList>
            <consortium name="US DOE Joint Genome Institute (JGI-PGF)"/>
            <person name="Ivanova N."/>
            <person name="Daum C."/>
            <person name="Lang E."/>
            <person name="Abt B."/>
            <person name="Kopitz M."/>
            <person name="Saunders E."/>
            <person name="Lapidus A."/>
            <person name="Lucas S."/>
            <person name="Glavina Del Rio T."/>
            <person name="Nolan M."/>
            <person name="Tice H."/>
            <person name="Copeland A."/>
            <person name="Cheng J.F."/>
            <person name="Chen F."/>
            <person name="Bruce D."/>
            <person name="Goodwin L."/>
            <person name="Pitluck S."/>
            <person name="Mavromatis K."/>
            <person name="Pati A."/>
            <person name="Mikhailova N."/>
            <person name="Chen A."/>
            <person name="Palaniappan K."/>
            <person name="Land M."/>
            <person name="Hauser L."/>
            <person name="Chang Y.J."/>
            <person name="Jeffries C.D."/>
            <person name="Detter J.C."/>
            <person name="Brettin T."/>
            <person name="Rohde M."/>
            <person name="Goker M."/>
            <person name="Bristow J."/>
            <person name="Markowitz V."/>
            <person name="Eisen J.A."/>
            <person name="Hugenholtz P."/>
            <person name="Kyrpides N.C."/>
            <person name="Klenk H.P."/>
        </authorList>
    </citation>
    <scope>NUCLEOTIDE SEQUENCE [LARGE SCALE GENOMIC DNA]</scope>
    <source>
        <strain evidence="3">DSM 14365 / CIP 107738 / JCM 11303 / AJ 13395 / SMP-2</strain>
    </source>
</reference>
<protein>
    <recommendedName>
        <fullName evidence="1">CpXC domain-containing protein</fullName>
    </recommendedName>
</protein>
<sequence length="236" mass="25111">MSLARVVPLSCEGCGGAIEARVAESVNAERDPQLREAILARSFHSFVCAACGARTLVDGAFLYIDLGRGEFYGVFPEQARERARACAEQVAAAFDSALGSGAGNAAARVGERVRCRVCFGLEELREKIVARAAGLSDLALEALKGAVLRERADLAEELVQTLRLDGVEPEDGSLVLRPERAGDPARVDQSRVMLIERALYDAIAAQPWQEILRGLPGLASGPHVSLLRLGDDADAG</sequence>
<evidence type="ECO:0000259" key="1">
    <source>
        <dbReference type="Pfam" id="PF14353"/>
    </source>
</evidence>
<accession>D0LNG8</accession>
<dbReference type="OrthoDB" id="5526787at2"/>
<dbReference type="EMBL" id="CP001804">
    <property type="protein sequence ID" value="ACY16873.1"/>
    <property type="molecule type" value="Genomic_DNA"/>
</dbReference>
<proteinExistence type="predicted"/>
<dbReference type="AlphaFoldDB" id="D0LNG8"/>
<organism evidence="2 3">
    <name type="scientific">Haliangium ochraceum (strain DSM 14365 / JCM 11303 / SMP-2)</name>
    <dbReference type="NCBI Taxonomy" id="502025"/>
    <lineage>
        <taxon>Bacteria</taxon>
        <taxon>Pseudomonadati</taxon>
        <taxon>Myxococcota</taxon>
        <taxon>Polyangia</taxon>
        <taxon>Haliangiales</taxon>
        <taxon>Kofleriaceae</taxon>
        <taxon>Haliangium</taxon>
    </lineage>
</organism>
<feature type="domain" description="CpXC" evidence="1">
    <location>
        <begin position="9"/>
        <end position="144"/>
    </location>
</feature>
<dbReference type="Pfam" id="PF14353">
    <property type="entry name" value="CpXC"/>
    <property type="match status" value="1"/>
</dbReference>
<dbReference type="Proteomes" id="UP000001880">
    <property type="component" value="Chromosome"/>
</dbReference>
<gene>
    <name evidence="2" type="ordered locus">Hoch_4379</name>
</gene>
<dbReference type="HOGENOM" id="CLU_1183859_0_0_7"/>
<dbReference type="STRING" id="502025.Hoch_4379"/>
<evidence type="ECO:0000313" key="2">
    <source>
        <dbReference type="EMBL" id="ACY16873.1"/>
    </source>
</evidence>
<dbReference type="InterPro" id="IPR025682">
    <property type="entry name" value="CpXC_dom"/>
</dbReference>
<dbReference type="KEGG" id="hoh:Hoch_4379"/>
<keyword evidence="3" id="KW-1185">Reference proteome</keyword>
<dbReference type="RefSeq" id="WP_012829471.1">
    <property type="nucleotide sequence ID" value="NC_013440.1"/>
</dbReference>
<name>D0LNG8_HALO1</name>
<evidence type="ECO:0000313" key="3">
    <source>
        <dbReference type="Proteomes" id="UP000001880"/>
    </source>
</evidence>
<dbReference type="eggNOG" id="ENOG5033IA4">
    <property type="taxonomic scope" value="Bacteria"/>
</dbReference>